<evidence type="ECO:0000313" key="8">
    <source>
        <dbReference type="EMBL" id="OHX16344.1"/>
    </source>
</evidence>
<evidence type="ECO:0000256" key="2">
    <source>
        <dbReference type="ARBA" id="ARBA00022862"/>
    </source>
</evidence>
<dbReference type="STRING" id="1903179.BI347_12960"/>
<protein>
    <submittedName>
        <fullName evidence="7">BcpB protein</fullName>
    </submittedName>
</protein>
<keyword evidence="4" id="KW-1015">Disulfide bond</keyword>
<dbReference type="CDD" id="cd03017">
    <property type="entry name" value="PRX_BCP"/>
    <property type="match status" value="1"/>
</dbReference>
<keyword evidence="2" id="KW-0049">Antioxidant</keyword>
<dbReference type="OrthoDB" id="5296483at2"/>
<evidence type="ECO:0000313" key="10">
    <source>
        <dbReference type="Proteomes" id="UP000180280"/>
    </source>
</evidence>
<dbReference type="GO" id="GO:0008379">
    <property type="term" value="F:thioredoxin peroxidase activity"/>
    <property type="evidence" value="ECO:0007669"/>
    <property type="project" value="TreeGrafter"/>
</dbReference>
<dbReference type="Pfam" id="PF08534">
    <property type="entry name" value="Redoxin"/>
    <property type="match status" value="1"/>
</dbReference>
<dbReference type="PANTHER" id="PTHR42801:SF21">
    <property type="entry name" value="BCPB PROTEIN"/>
    <property type="match status" value="1"/>
</dbReference>
<accession>A0A1S1X6D5</accession>
<dbReference type="AlphaFoldDB" id="A0A1S1X6D5"/>
<gene>
    <name evidence="8" type="ORF">BI344_12875</name>
    <name evidence="7" type="ORF">BI347_12960</name>
</gene>
<keyword evidence="1" id="KW-0575">Peroxidase</keyword>
<evidence type="ECO:0000256" key="4">
    <source>
        <dbReference type="ARBA" id="ARBA00023157"/>
    </source>
</evidence>
<dbReference type="SUPFAM" id="SSF52833">
    <property type="entry name" value="Thioredoxin-like"/>
    <property type="match status" value="1"/>
</dbReference>
<evidence type="ECO:0000256" key="5">
    <source>
        <dbReference type="ARBA" id="ARBA00023284"/>
    </source>
</evidence>
<keyword evidence="10" id="KW-1185">Reference proteome</keyword>
<dbReference type="RefSeq" id="WP_071114880.1">
    <property type="nucleotide sequence ID" value="NZ_MKCS01000001.1"/>
</dbReference>
<feature type="domain" description="Thioredoxin" evidence="6">
    <location>
        <begin position="25"/>
        <end position="190"/>
    </location>
</feature>
<dbReference type="GO" id="GO:0005737">
    <property type="term" value="C:cytoplasm"/>
    <property type="evidence" value="ECO:0007669"/>
    <property type="project" value="TreeGrafter"/>
</dbReference>
<dbReference type="InterPro" id="IPR050924">
    <property type="entry name" value="Peroxiredoxin_BCP/PrxQ"/>
</dbReference>
<dbReference type="Proteomes" id="UP000180088">
    <property type="component" value="Unassembled WGS sequence"/>
</dbReference>
<sequence>MATINNLDLLPDNLPAPRDDGAADHLRARSLPPLALPATDGSMVDLSALSGRSVVFIYPRTGQPGVPALVEYWNEIAGARGCTPQTKGYQALAGEFQALGCRIFGLSTQSRAYQQELVARLGLPFPILSDERLQLARALSLPTLEVAGQTLLKRMSWLVQDGRIVRVRYPVFPPDGNAAEMLAWLRQEPA</sequence>
<dbReference type="EMBL" id="MKCT01000083">
    <property type="protein sequence ID" value="OHX16344.1"/>
    <property type="molecule type" value="Genomic_DNA"/>
</dbReference>
<evidence type="ECO:0000313" key="7">
    <source>
        <dbReference type="EMBL" id="OHX15033.1"/>
    </source>
</evidence>
<dbReference type="InterPro" id="IPR013740">
    <property type="entry name" value="Redoxin"/>
</dbReference>
<dbReference type="EMBL" id="MKCS01000001">
    <property type="protein sequence ID" value="OHX15033.1"/>
    <property type="molecule type" value="Genomic_DNA"/>
</dbReference>
<dbReference type="InterPro" id="IPR013766">
    <property type="entry name" value="Thioredoxin_domain"/>
</dbReference>
<comment type="caution">
    <text evidence="7">The sequence shown here is derived from an EMBL/GenBank/DDBJ whole genome shotgun (WGS) entry which is preliminary data.</text>
</comment>
<keyword evidence="5" id="KW-0676">Redox-active center</keyword>
<evidence type="ECO:0000259" key="6">
    <source>
        <dbReference type="PROSITE" id="PS51352"/>
    </source>
</evidence>
<dbReference type="Proteomes" id="UP000180280">
    <property type="component" value="Unassembled WGS sequence"/>
</dbReference>
<dbReference type="GO" id="GO:0045454">
    <property type="term" value="P:cell redox homeostasis"/>
    <property type="evidence" value="ECO:0007669"/>
    <property type="project" value="TreeGrafter"/>
</dbReference>
<name>A0A1S1X6D5_9NEIS</name>
<evidence type="ECO:0000256" key="3">
    <source>
        <dbReference type="ARBA" id="ARBA00023002"/>
    </source>
</evidence>
<dbReference type="InterPro" id="IPR036249">
    <property type="entry name" value="Thioredoxin-like_sf"/>
</dbReference>
<keyword evidence="3" id="KW-0560">Oxidoreductase</keyword>
<dbReference type="Gene3D" id="3.40.30.10">
    <property type="entry name" value="Glutaredoxin"/>
    <property type="match status" value="1"/>
</dbReference>
<dbReference type="GO" id="GO:0034599">
    <property type="term" value="P:cellular response to oxidative stress"/>
    <property type="evidence" value="ECO:0007669"/>
    <property type="project" value="TreeGrafter"/>
</dbReference>
<dbReference type="PROSITE" id="PS51352">
    <property type="entry name" value="THIOREDOXIN_2"/>
    <property type="match status" value="1"/>
</dbReference>
<evidence type="ECO:0000313" key="9">
    <source>
        <dbReference type="Proteomes" id="UP000180088"/>
    </source>
</evidence>
<evidence type="ECO:0000256" key="1">
    <source>
        <dbReference type="ARBA" id="ARBA00022559"/>
    </source>
</evidence>
<reference evidence="9 10" key="1">
    <citation type="submission" date="2016-09" db="EMBL/GenBank/DDBJ databases">
        <title>Chromobacterium muskegensis sp. nov., an insecticidal bacterium isolated from Sphagnum bogs.</title>
        <authorList>
            <person name="Sparks M.E."/>
            <person name="Blackburn M.B."/>
            <person name="Gundersen-Rindal D.E."/>
            <person name="Mitchell A."/>
            <person name="Farrar R."/>
            <person name="Kuhar D."/>
        </authorList>
    </citation>
    <scope>NUCLEOTIDE SEQUENCE [LARGE SCALE GENOMIC DNA]</scope>
    <source>
        <strain evidence="8 10">14B-1</strain>
        <strain evidence="7 9">37-2</strain>
    </source>
</reference>
<dbReference type="PANTHER" id="PTHR42801">
    <property type="entry name" value="THIOREDOXIN-DEPENDENT PEROXIDE REDUCTASE"/>
    <property type="match status" value="1"/>
</dbReference>
<organism evidence="7 9">
    <name type="scientific">Chromobacterium sphagni</name>
    <dbReference type="NCBI Taxonomy" id="1903179"/>
    <lineage>
        <taxon>Bacteria</taxon>
        <taxon>Pseudomonadati</taxon>
        <taxon>Pseudomonadota</taxon>
        <taxon>Betaproteobacteria</taxon>
        <taxon>Neisseriales</taxon>
        <taxon>Chromobacteriaceae</taxon>
        <taxon>Chromobacterium</taxon>
    </lineage>
</organism>
<proteinExistence type="predicted"/>